<dbReference type="KEGG" id="alka:J0B03_07065"/>
<dbReference type="NCBIfam" id="TIGR01068">
    <property type="entry name" value="thioredoxin"/>
    <property type="match status" value="1"/>
</dbReference>
<dbReference type="PROSITE" id="PS51352">
    <property type="entry name" value="THIOREDOXIN_2"/>
    <property type="match status" value="1"/>
</dbReference>
<dbReference type="GO" id="GO:0045454">
    <property type="term" value="P:cell redox homeostasis"/>
    <property type="evidence" value="ECO:0007669"/>
    <property type="project" value="TreeGrafter"/>
</dbReference>
<feature type="domain" description="Thioredoxin" evidence="11">
    <location>
        <begin position="1"/>
        <end position="109"/>
    </location>
</feature>
<dbReference type="SUPFAM" id="SSF52833">
    <property type="entry name" value="Thioredoxin-like"/>
    <property type="match status" value="1"/>
</dbReference>
<feature type="site" description="Contributes to redox potential value" evidence="9">
    <location>
        <position position="35"/>
    </location>
</feature>
<evidence type="ECO:0000256" key="2">
    <source>
        <dbReference type="ARBA" id="ARBA00020570"/>
    </source>
</evidence>
<dbReference type="GO" id="GO:0015035">
    <property type="term" value="F:protein-disulfide reductase activity"/>
    <property type="evidence" value="ECO:0007669"/>
    <property type="project" value="UniProtKB-UniRule"/>
</dbReference>
<evidence type="ECO:0000313" key="12">
    <source>
        <dbReference type="EMBL" id="QSX07596.1"/>
    </source>
</evidence>
<keyword evidence="3" id="KW-0813">Transport</keyword>
<evidence type="ECO:0000256" key="9">
    <source>
        <dbReference type="PIRSR" id="PIRSR000077-1"/>
    </source>
</evidence>
<feature type="site" description="Deprotonates C-terminal active site Cys" evidence="9">
    <location>
        <position position="28"/>
    </location>
</feature>
<dbReference type="Proteomes" id="UP000663499">
    <property type="component" value="Chromosome"/>
</dbReference>
<feature type="active site" description="Nucleophile" evidence="9">
    <location>
        <position position="34"/>
    </location>
</feature>
<evidence type="ECO:0000256" key="10">
    <source>
        <dbReference type="PIRSR" id="PIRSR000077-4"/>
    </source>
</evidence>
<dbReference type="PANTHER" id="PTHR45663">
    <property type="entry name" value="GEO12009P1"/>
    <property type="match status" value="1"/>
</dbReference>
<evidence type="ECO:0000256" key="8">
    <source>
        <dbReference type="PIRNR" id="PIRNR000077"/>
    </source>
</evidence>
<dbReference type="FunFam" id="3.40.30.10:FF:000001">
    <property type="entry name" value="Thioredoxin"/>
    <property type="match status" value="1"/>
</dbReference>
<dbReference type="PRINTS" id="PR00421">
    <property type="entry name" value="THIOREDOXIN"/>
</dbReference>
<feature type="active site" description="Nucleophile" evidence="9">
    <location>
        <position position="37"/>
    </location>
</feature>
<dbReference type="CDD" id="cd02947">
    <property type="entry name" value="TRX_family"/>
    <property type="match status" value="1"/>
</dbReference>
<dbReference type="InterPro" id="IPR005746">
    <property type="entry name" value="Thioredoxin"/>
</dbReference>
<dbReference type="EMBL" id="CP071444">
    <property type="protein sequence ID" value="QSX07596.1"/>
    <property type="molecule type" value="Genomic_DNA"/>
</dbReference>
<dbReference type="AlphaFoldDB" id="A0A974XDE3"/>
<evidence type="ECO:0000313" key="13">
    <source>
        <dbReference type="Proteomes" id="UP000663499"/>
    </source>
</evidence>
<sequence length="109" mass="12544">MSDSYVVILDEENFEKEVIASKIPVMIDFWAEWCGPCQQVIPIVNELAQEFEGVVKIAKLNVDENRSIAMKYRVMSIPTILFFKDGEEVRREVGAKSKEDYIQLLDSLI</sequence>
<evidence type="ECO:0000259" key="11">
    <source>
        <dbReference type="PROSITE" id="PS51352"/>
    </source>
</evidence>
<dbReference type="PROSITE" id="PS00194">
    <property type="entry name" value="THIOREDOXIN_1"/>
    <property type="match status" value="1"/>
</dbReference>
<reference evidence="12" key="1">
    <citation type="submission" date="2021-03" db="EMBL/GenBank/DDBJ databases">
        <title>Alkalibacter marinus sp. nov., isolated from tidal flat sediment.</title>
        <authorList>
            <person name="Namirimu T."/>
            <person name="Yang J.-A."/>
            <person name="Yang S.-H."/>
            <person name="Kim Y.-J."/>
            <person name="Kwon K.K."/>
        </authorList>
    </citation>
    <scope>NUCLEOTIDE SEQUENCE</scope>
    <source>
        <strain evidence="12">ES005</strain>
    </source>
</reference>
<organism evidence="12 13">
    <name type="scientific">Alkalibacter rhizosphaerae</name>
    <dbReference type="NCBI Taxonomy" id="2815577"/>
    <lineage>
        <taxon>Bacteria</taxon>
        <taxon>Bacillati</taxon>
        <taxon>Bacillota</taxon>
        <taxon>Clostridia</taxon>
        <taxon>Eubacteriales</taxon>
        <taxon>Eubacteriaceae</taxon>
        <taxon>Alkalibacter</taxon>
    </lineage>
</organism>
<dbReference type="InterPro" id="IPR036249">
    <property type="entry name" value="Thioredoxin-like_sf"/>
</dbReference>
<dbReference type="InterPro" id="IPR017937">
    <property type="entry name" value="Thioredoxin_CS"/>
</dbReference>
<dbReference type="GO" id="GO:0005829">
    <property type="term" value="C:cytosol"/>
    <property type="evidence" value="ECO:0007669"/>
    <property type="project" value="TreeGrafter"/>
</dbReference>
<feature type="disulfide bond" description="Redox-active" evidence="10">
    <location>
        <begin position="34"/>
        <end position="37"/>
    </location>
</feature>
<keyword evidence="13" id="KW-1185">Reference proteome</keyword>
<accession>A0A974XDE3</accession>
<keyword evidence="5 10" id="KW-1015">Disulfide bond</keyword>
<proteinExistence type="inferred from homology"/>
<evidence type="ECO:0000256" key="1">
    <source>
        <dbReference type="ARBA" id="ARBA00008987"/>
    </source>
</evidence>
<dbReference type="Gene3D" id="3.40.30.10">
    <property type="entry name" value="Glutaredoxin"/>
    <property type="match status" value="1"/>
</dbReference>
<dbReference type="PIRSF" id="PIRSF000077">
    <property type="entry name" value="Thioredoxin"/>
    <property type="match status" value="1"/>
</dbReference>
<keyword evidence="4" id="KW-0249">Electron transport</keyword>
<dbReference type="Pfam" id="PF00085">
    <property type="entry name" value="Thioredoxin"/>
    <property type="match status" value="1"/>
</dbReference>
<evidence type="ECO:0000256" key="4">
    <source>
        <dbReference type="ARBA" id="ARBA00022982"/>
    </source>
</evidence>
<evidence type="ECO:0000256" key="6">
    <source>
        <dbReference type="ARBA" id="ARBA00023284"/>
    </source>
</evidence>
<dbReference type="InterPro" id="IPR013766">
    <property type="entry name" value="Thioredoxin_domain"/>
</dbReference>
<keyword evidence="6 10" id="KW-0676">Redox-active center</keyword>
<name>A0A974XDE3_9FIRM</name>
<protein>
    <recommendedName>
        <fullName evidence="2 7">Thioredoxin</fullName>
    </recommendedName>
</protein>
<gene>
    <name evidence="12" type="primary">trxA</name>
    <name evidence="12" type="ORF">J0B03_07065</name>
</gene>
<evidence type="ECO:0000256" key="7">
    <source>
        <dbReference type="NCBIfam" id="TIGR01068"/>
    </source>
</evidence>
<evidence type="ECO:0000256" key="5">
    <source>
        <dbReference type="ARBA" id="ARBA00023157"/>
    </source>
</evidence>
<feature type="site" description="Contributes to redox potential value" evidence="9">
    <location>
        <position position="36"/>
    </location>
</feature>
<dbReference type="RefSeq" id="WP_207298938.1">
    <property type="nucleotide sequence ID" value="NZ_CP071444.1"/>
</dbReference>
<comment type="similarity">
    <text evidence="1 8">Belongs to the thioredoxin family.</text>
</comment>
<evidence type="ECO:0000256" key="3">
    <source>
        <dbReference type="ARBA" id="ARBA00022448"/>
    </source>
</evidence>
<dbReference type="PANTHER" id="PTHR45663:SF11">
    <property type="entry name" value="GEO12009P1"/>
    <property type="match status" value="1"/>
</dbReference>